<feature type="modified residue" description="4-aspartylphosphate" evidence="1">
    <location>
        <position position="54"/>
    </location>
</feature>
<proteinExistence type="predicted"/>
<dbReference type="AlphaFoldDB" id="A0A550JEX4"/>
<protein>
    <submittedName>
        <fullName evidence="3">Response regulator</fullName>
    </submittedName>
</protein>
<reference evidence="3 4" key="1">
    <citation type="submission" date="2019-07" db="EMBL/GenBank/DDBJ databases">
        <title>Insights of Desulfuromonas acetexigens electromicrobiology.</title>
        <authorList>
            <person name="Katuri K."/>
            <person name="Sapireddy V."/>
            <person name="Shaw D.R."/>
            <person name="Saikaly P."/>
        </authorList>
    </citation>
    <scope>NUCLEOTIDE SEQUENCE [LARGE SCALE GENOMIC DNA]</scope>
    <source>
        <strain evidence="3 4">2873</strain>
    </source>
</reference>
<dbReference type="SUPFAM" id="SSF52172">
    <property type="entry name" value="CheY-like"/>
    <property type="match status" value="1"/>
</dbReference>
<dbReference type="InterPro" id="IPR011006">
    <property type="entry name" value="CheY-like_superfamily"/>
</dbReference>
<name>A0A550JEX4_9BACT</name>
<dbReference type="Pfam" id="PF00072">
    <property type="entry name" value="Response_reg"/>
    <property type="match status" value="1"/>
</dbReference>
<keyword evidence="4" id="KW-1185">Reference proteome</keyword>
<dbReference type="GO" id="GO:0000160">
    <property type="term" value="P:phosphorelay signal transduction system"/>
    <property type="evidence" value="ECO:0007669"/>
    <property type="project" value="InterPro"/>
</dbReference>
<dbReference type="InterPro" id="IPR001789">
    <property type="entry name" value="Sig_transdc_resp-reg_receiver"/>
</dbReference>
<dbReference type="Proteomes" id="UP000317155">
    <property type="component" value="Unassembled WGS sequence"/>
</dbReference>
<dbReference type="PANTHER" id="PTHR43228:SF1">
    <property type="entry name" value="TWO-COMPONENT RESPONSE REGULATOR ARR22"/>
    <property type="match status" value="1"/>
</dbReference>
<dbReference type="PROSITE" id="PS50110">
    <property type="entry name" value="RESPONSE_REGULATORY"/>
    <property type="match status" value="1"/>
</dbReference>
<evidence type="ECO:0000256" key="1">
    <source>
        <dbReference type="PROSITE-ProRule" id="PRU00169"/>
    </source>
</evidence>
<dbReference type="EMBL" id="VJVV01000005">
    <property type="protein sequence ID" value="TRO81764.1"/>
    <property type="molecule type" value="Genomic_DNA"/>
</dbReference>
<accession>A0A550JEX4</accession>
<sequence length="122" mass="13584">MGLRVLIVDDALFMRGMLKDLFIKGGYEVVGEAADGREAVEQYRRLRPDLVTMDIVMPLVSGIEALTEIRREDPEACVVMCSAMGQEALILEAVQAGARDFIVKPFSEEKVLETARRVVKRA</sequence>
<evidence type="ECO:0000313" key="3">
    <source>
        <dbReference type="EMBL" id="TRO81764.1"/>
    </source>
</evidence>
<evidence type="ECO:0000313" key="4">
    <source>
        <dbReference type="Proteomes" id="UP000317155"/>
    </source>
</evidence>
<dbReference type="RefSeq" id="WP_092057591.1">
    <property type="nucleotide sequence ID" value="NZ_FOJJ01000037.1"/>
</dbReference>
<dbReference type="Gene3D" id="3.40.50.2300">
    <property type="match status" value="1"/>
</dbReference>
<dbReference type="InterPro" id="IPR052048">
    <property type="entry name" value="ST_Response_Regulator"/>
</dbReference>
<feature type="domain" description="Response regulatory" evidence="2">
    <location>
        <begin position="4"/>
        <end position="119"/>
    </location>
</feature>
<gene>
    <name evidence="3" type="ORF">FL622_08130</name>
</gene>
<dbReference type="OrthoDB" id="9801101at2"/>
<comment type="caution">
    <text evidence="3">The sequence shown here is derived from an EMBL/GenBank/DDBJ whole genome shotgun (WGS) entry which is preliminary data.</text>
</comment>
<dbReference type="PANTHER" id="PTHR43228">
    <property type="entry name" value="TWO-COMPONENT RESPONSE REGULATOR"/>
    <property type="match status" value="1"/>
</dbReference>
<dbReference type="SMART" id="SM00448">
    <property type="entry name" value="REC"/>
    <property type="match status" value="1"/>
</dbReference>
<organism evidence="3 4">
    <name type="scientific">Trichloromonas acetexigens</name>
    <dbReference type="NCBI Taxonomy" id="38815"/>
    <lineage>
        <taxon>Bacteria</taxon>
        <taxon>Pseudomonadati</taxon>
        <taxon>Thermodesulfobacteriota</taxon>
        <taxon>Desulfuromonadia</taxon>
        <taxon>Desulfuromonadales</taxon>
        <taxon>Trichloromonadaceae</taxon>
        <taxon>Trichloromonas</taxon>
    </lineage>
</organism>
<keyword evidence="1" id="KW-0597">Phosphoprotein</keyword>
<evidence type="ECO:0000259" key="2">
    <source>
        <dbReference type="PROSITE" id="PS50110"/>
    </source>
</evidence>
<dbReference type="CDD" id="cd17542">
    <property type="entry name" value="REC_CheY"/>
    <property type="match status" value="1"/>
</dbReference>